<dbReference type="STRING" id="407821.A0A087UV64"/>
<gene>
    <name evidence="4" type="ORF">X975_21164</name>
</gene>
<protein>
    <submittedName>
        <fullName evidence="4">Transferrin</fullName>
    </submittedName>
</protein>
<dbReference type="PRINTS" id="PR00422">
    <property type="entry name" value="TRANSFERRIN"/>
</dbReference>
<organism evidence="4 5">
    <name type="scientific">Stegodyphus mimosarum</name>
    <name type="common">African social velvet spider</name>
    <dbReference type="NCBI Taxonomy" id="407821"/>
    <lineage>
        <taxon>Eukaryota</taxon>
        <taxon>Metazoa</taxon>
        <taxon>Ecdysozoa</taxon>
        <taxon>Arthropoda</taxon>
        <taxon>Chelicerata</taxon>
        <taxon>Arachnida</taxon>
        <taxon>Araneae</taxon>
        <taxon>Araneomorphae</taxon>
        <taxon>Entelegynae</taxon>
        <taxon>Eresoidea</taxon>
        <taxon>Eresidae</taxon>
        <taxon>Stegodyphus</taxon>
    </lineage>
</organism>
<accession>A0A087UV64</accession>
<dbReference type="AlphaFoldDB" id="A0A087UV64"/>
<reference evidence="4 5" key="1">
    <citation type="submission" date="2013-11" db="EMBL/GenBank/DDBJ databases">
        <title>Genome sequencing of Stegodyphus mimosarum.</title>
        <authorList>
            <person name="Bechsgaard J."/>
        </authorList>
    </citation>
    <scope>NUCLEOTIDE SEQUENCE [LARGE SCALE GENOMIC DNA]</scope>
</reference>
<comment type="subcellular location">
    <subcellularLocation>
        <location evidence="1">Secreted</location>
    </subcellularLocation>
</comment>
<dbReference type="PROSITE" id="PS51408">
    <property type="entry name" value="TRANSFERRIN_LIKE_4"/>
    <property type="match status" value="1"/>
</dbReference>
<dbReference type="OMA" id="NCTHAGN"/>
<dbReference type="Proteomes" id="UP000054359">
    <property type="component" value="Unassembled WGS sequence"/>
</dbReference>
<sequence length="275" mass="30110">MENLKEGHCDLLVLDGGDVYKGGRYYGLQPIAAELYNGSDATYYAVAVLRSESDVTKLSQLKDLRSCHTGMGRTAGWVMPVGSLLSKGLLQSNSGCNRAAAVADFFSSGSCVPGANDTKYNPGRVRSDDLCRHCVGDEEGQHKCARDSRERFSGYAGALRCLAEGRGDVSFIKHTTVLDYTDGHSDAQWTRDLLSSDFMLLCDHGGTAPVQNYLQCNLGKVPSHHVVIQGGLSEKRRLHLARLLADSSRYFSEDSTLYRLFNRGQLPDLLFKDSA</sequence>
<evidence type="ECO:0000256" key="1">
    <source>
        <dbReference type="ARBA" id="ARBA00004613"/>
    </source>
</evidence>
<dbReference type="GO" id="GO:0006826">
    <property type="term" value="P:iron ion transport"/>
    <property type="evidence" value="ECO:0007669"/>
    <property type="project" value="TreeGrafter"/>
</dbReference>
<name>A0A087UV64_STEMI</name>
<dbReference type="Pfam" id="PF00405">
    <property type="entry name" value="Transferrin"/>
    <property type="match status" value="1"/>
</dbReference>
<dbReference type="SMART" id="SM00094">
    <property type="entry name" value="TR_FER"/>
    <property type="match status" value="1"/>
</dbReference>
<feature type="domain" description="Transferrin-like" evidence="3">
    <location>
        <begin position="1"/>
        <end position="275"/>
    </location>
</feature>
<dbReference type="PANTHER" id="PTHR11485">
    <property type="entry name" value="TRANSFERRIN"/>
    <property type="match status" value="1"/>
</dbReference>
<dbReference type="InterPro" id="IPR001156">
    <property type="entry name" value="Transferrin-like_dom"/>
</dbReference>
<keyword evidence="5" id="KW-1185">Reference proteome</keyword>
<evidence type="ECO:0000313" key="5">
    <source>
        <dbReference type="Proteomes" id="UP000054359"/>
    </source>
</evidence>
<keyword evidence="2" id="KW-0964">Secreted</keyword>
<dbReference type="PANTHER" id="PTHR11485:SF29">
    <property type="entry name" value="TRANSFERRIN 2"/>
    <property type="match status" value="1"/>
</dbReference>
<dbReference type="GO" id="GO:0055037">
    <property type="term" value="C:recycling endosome"/>
    <property type="evidence" value="ECO:0007669"/>
    <property type="project" value="TreeGrafter"/>
</dbReference>
<dbReference type="FunFam" id="3.40.190.10:FF:000095">
    <property type="entry name" value="Lactotransferrin"/>
    <property type="match status" value="1"/>
</dbReference>
<proteinExistence type="predicted"/>
<evidence type="ECO:0000313" key="4">
    <source>
        <dbReference type="EMBL" id="KFM81253.1"/>
    </source>
</evidence>
<dbReference type="GO" id="GO:0005615">
    <property type="term" value="C:extracellular space"/>
    <property type="evidence" value="ECO:0007669"/>
    <property type="project" value="TreeGrafter"/>
</dbReference>
<evidence type="ECO:0000259" key="3">
    <source>
        <dbReference type="PROSITE" id="PS51408"/>
    </source>
</evidence>
<feature type="non-terminal residue" evidence="4">
    <location>
        <position position="275"/>
    </location>
</feature>
<dbReference type="Gene3D" id="3.40.190.10">
    <property type="entry name" value="Periplasmic binding protein-like II"/>
    <property type="match status" value="2"/>
</dbReference>
<dbReference type="CDD" id="cd13529">
    <property type="entry name" value="PBP2_transferrin"/>
    <property type="match status" value="1"/>
</dbReference>
<dbReference type="SUPFAM" id="SSF53850">
    <property type="entry name" value="Periplasmic binding protein-like II"/>
    <property type="match status" value="1"/>
</dbReference>
<dbReference type="GO" id="GO:0005769">
    <property type="term" value="C:early endosome"/>
    <property type="evidence" value="ECO:0007669"/>
    <property type="project" value="TreeGrafter"/>
</dbReference>
<dbReference type="EMBL" id="KK121797">
    <property type="protein sequence ID" value="KFM81253.1"/>
    <property type="molecule type" value="Genomic_DNA"/>
</dbReference>
<dbReference type="GO" id="GO:0005886">
    <property type="term" value="C:plasma membrane"/>
    <property type="evidence" value="ECO:0007669"/>
    <property type="project" value="TreeGrafter"/>
</dbReference>
<dbReference type="OrthoDB" id="5914301at2759"/>
<evidence type="ECO:0000256" key="2">
    <source>
        <dbReference type="ARBA" id="ARBA00022525"/>
    </source>
</evidence>